<evidence type="ECO:0000313" key="4">
    <source>
        <dbReference type="Proteomes" id="UP001222325"/>
    </source>
</evidence>
<reference evidence="3" key="1">
    <citation type="submission" date="2023-03" db="EMBL/GenBank/DDBJ databases">
        <title>Massive genome expansion in bonnet fungi (Mycena s.s.) driven by repeated elements and novel gene families across ecological guilds.</title>
        <authorList>
            <consortium name="Lawrence Berkeley National Laboratory"/>
            <person name="Harder C.B."/>
            <person name="Miyauchi S."/>
            <person name="Viragh M."/>
            <person name="Kuo A."/>
            <person name="Thoen E."/>
            <person name="Andreopoulos B."/>
            <person name="Lu D."/>
            <person name="Skrede I."/>
            <person name="Drula E."/>
            <person name="Henrissat B."/>
            <person name="Morin E."/>
            <person name="Kohler A."/>
            <person name="Barry K."/>
            <person name="LaButti K."/>
            <person name="Morin E."/>
            <person name="Salamov A."/>
            <person name="Lipzen A."/>
            <person name="Mereny Z."/>
            <person name="Hegedus B."/>
            <person name="Baldrian P."/>
            <person name="Stursova M."/>
            <person name="Weitz H."/>
            <person name="Taylor A."/>
            <person name="Grigoriev I.V."/>
            <person name="Nagy L.G."/>
            <person name="Martin F."/>
            <person name="Kauserud H."/>
        </authorList>
    </citation>
    <scope>NUCLEOTIDE SEQUENCE</scope>
    <source>
        <strain evidence="3">CBHHK173m</strain>
    </source>
</reference>
<evidence type="ECO:0000256" key="1">
    <source>
        <dbReference type="SAM" id="Coils"/>
    </source>
</evidence>
<organism evidence="3 4">
    <name type="scientific">Mycena belliarum</name>
    <dbReference type="NCBI Taxonomy" id="1033014"/>
    <lineage>
        <taxon>Eukaryota</taxon>
        <taxon>Fungi</taxon>
        <taxon>Dikarya</taxon>
        <taxon>Basidiomycota</taxon>
        <taxon>Agaricomycotina</taxon>
        <taxon>Agaricomycetes</taxon>
        <taxon>Agaricomycetidae</taxon>
        <taxon>Agaricales</taxon>
        <taxon>Marasmiineae</taxon>
        <taxon>Mycenaceae</taxon>
        <taxon>Mycena</taxon>
    </lineage>
</organism>
<comment type="caution">
    <text evidence="3">The sequence shown here is derived from an EMBL/GenBank/DDBJ whole genome shotgun (WGS) entry which is preliminary data.</text>
</comment>
<dbReference type="Proteomes" id="UP001222325">
    <property type="component" value="Unassembled WGS sequence"/>
</dbReference>
<proteinExistence type="predicted"/>
<evidence type="ECO:0000256" key="2">
    <source>
        <dbReference type="SAM" id="MobiDB-lite"/>
    </source>
</evidence>
<dbReference type="EMBL" id="JARJCN010000024">
    <property type="protein sequence ID" value="KAJ7089204.1"/>
    <property type="molecule type" value="Genomic_DNA"/>
</dbReference>
<name>A0AAD6U3C9_9AGAR</name>
<feature type="region of interest" description="Disordered" evidence="2">
    <location>
        <begin position="1"/>
        <end position="30"/>
    </location>
</feature>
<feature type="compositionally biased region" description="Polar residues" evidence="2">
    <location>
        <begin position="20"/>
        <end position="30"/>
    </location>
</feature>
<sequence length="238" mass="28196">MDDTEIPDAGSANDPDESDPQFSSSRQNFPLSPIDQQWLSLYILTQRDRPICSLQAMKEFLDMPDDLATAARIEELNEQYEEDLERLYMAQAEEYMDEAEDRYYSYQEASQSGQLEEAYANWRKEDGDRQLMWRHATELTHHAYQSRLSKLSETPPTNSDFPQSIDEYRLKPKETQHRIARFLLLETEDQRDKMLTEFGWAWRQVTPLKDEFQANIEFQEELRVSMAELQHVADPRKR</sequence>
<evidence type="ECO:0000313" key="3">
    <source>
        <dbReference type="EMBL" id="KAJ7089204.1"/>
    </source>
</evidence>
<gene>
    <name evidence="3" type="ORF">B0H15DRAFT_839886</name>
</gene>
<protein>
    <submittedName>
        <fullName evidence="3">Uncharacterized protein</fullName>
    </submittedName>
</protein>
<feature type="coiled-coil region" evidence="1">
    <location>
        <begin position="70"/>
        <end position="109"/>
    </location>
</feature>
<dbReference type="AlphaFoldDB" id="A0AAD6U3C9"/>
<accession>A0AAD6U3C9</accession>
<keyword evidence="4" id="KW-1185">Reference proteome</keyword>
<keyword evidence="1" id="KW-0175">Coiled coil</keyword>